<proteinExistence type="predicted"/>
<sequence length="289" mass="31941">MSLSFAFLELPRELQLMVLTHCTYASLKHFASTCTAMRGLSQHRALDAALFRTRVVDMDGWKRTFDGKSRGGYFDAAMQAWVGGSPPFDDVPQRESSEIILIHSMLQMIPENVWWGQDYGCARLKRTGAHQIEAGPARNGEGSRDEQDGGVYLVELAAMFENATEPPVTRCTLSDTQAGFRHVVHARDTYFDDISTLVEAPGLPSGVFETSGVLIESEDDFTPVTVEQVVRAYCHHASNTILNFGPENICEPNFPRQLSAWSGWATHMPGAVVVALEAPARLTDSDEED</sequence>
<dbReference type="InterPro" id="IPR036047">
    <property type="entry name" value="F-box-like_dom_sf"/>
</dbReference>
<dbReference type="EMBL" id="KZ819297">
    <property type="protein sequence ID" value="PWN96827.1"/>
    <property type="molecule type" value="Genomic_DNA"/>
</dbReference>
<keyword evidence="2" id="KW-1185">Reference proteome</keyword>
<reference evidence="1 2" key="1">
    <citation type="journal article" date="2018" name="Mol. Biol. Evol.">
        <title>Broad Genomic Sampling Reveals a Smut Pathogenic Ancestry of the Fungal Clade Ustilaginomycotina.</title>
        <authorList>
            <person name="Kijpornyongpan T."/>
            <person name="Mondo S.J."/>
            <person name="Barry K."/>
            <person name="Sandor L."/>
            <person name="Lee J."/>
            <person name="Lipzen A."/>
            <person name="Pangilinan J."/>
            <person name="LaButti K."/>
            <person name="Hainaut M."/>
            <person name="Henrissat B."/>
            <person name="Grigoriev I.V."/>
            <person name="Spatafora J.W."/>
            <person name="Aime M.C."/>
        </authorList>
    </citation>
    <scope>NUCLEOTIDE SEQUENCE [LARGE SCALE GENOMIC DNA]</scope>
    <source>
        <strain evidence="1 2">MCA 4186</strain>
    </source>
</reference>
<evidence type="ECO:0000313" key="1">
    <source>
        <dbReference type="EMBL" id="PWN96827.1"/>
    </source>
</evidence>
<protein>
    <recommendedName>
        <fullName evidence="3">F-box domain-containing protein</fullName>
    </recommendedName>
</protein>
<dbReference type="RefSeq" id="XP_025597106.1">
    <property type="nucleotide sequence ID" value="XM_025745372.1"/>
</dbReference>
<dbReference type="SUPFAM" id="SSF81383">
    <property type="entry name" value="F-box domain"/>
    <property type="match status" value="1"/>
</dbReference>
<gene>
    <name evidence="1" type="ORF">FA09DRAFT_361562</name>
</gene>
<dbReference type="AlphaFoldDB" id="A0A316Z4Y0"/>
<dbReference type="CDD" id="cd09917">
    <property type="entry name" value="F-box_SF"/>
    <property type="match status" value="1"/>
</dbReference>
<name>A0A316Z4Y0_9BASI</name>
<dbReference type="GeneID" id="37272916"/>
<dbReference type="Proteomes" id="UP000245946">
    <property type="component" value="Unassembled WGS sequence"/>
</dbReference>
<accession>A0A316Z4Y0</accession>
<organism evidence="1 2">
    <name type="scientific">Tilletiopsis washingtonensis</name>
    <dbReference type="NCBI Taxonomy" id="58919"/>
    <lineage>
        <taxon>Eukaryota</taxon>
        <taxon>Fungi</taxon>
        <taxon>Dikarya</taxon>
        <taxon>Basidiomycota</taxon>
        <taxon>Ustilaginomycotina</taxon>
        <taxon>Exobasidiomycetes</taxon>
        <taxon>Entylomatales</taxon>
        <taxon>Entylomatales incertae sedis</taxon>
        <taxon>Tilletiopsis</taxon>
    </lineage>
</organism>
<evidence type="ECO:0000313" key="2">
    <source>
        <dbReference type="Proteomes" id="UP000245946"/>
    </source>
</evidence>
<evidence type="ECO:0008006" key="3">
    <source>
        <dbReference type="Google" id="ProtNLM"/>
    </source>
</evidence>